<dbReference type="Gene3D" id="2.30.30.790">
    <property type="match status" value="1"/>
</dbReference>
<evidence type="ECO:0000256" key="2">
    <source>
        <dbReference type="ARBA" id="ARBA00022980"/>
    </source>
</evidence>
<keyword evidence="3" id="KW-0687">Ribonucleoprotein</keyword>
<proteinExistence type="evidence at transcript level"/>
<evidence type="ECO:0000313" key="4">
    <source>
        <dbReference type="EMBL" id="ADZ99047.1"/>
    </source>
</evidence>
<sequence length="191" mass="22412">MQSYFTSLLKTKLNLLSITGKKPHLDYKRERLTGKVLSVLFDKRTTSFEVSDFIKTSKKLRSNISEVQVRDIFQYNFIGLCIAHKKDPFVINTSFLIRNTFDRTPYELHANLFSPIIESIHVHSAVEKLFYITHSKYYYLRKKPMPLSTIYFDYVIDMFDHDILHEEDSNIKAIEKKSLTSKENLTASNKS</sequence>
<keyword evidence="4" id="KW-0496">Mitochondrion</keyword>
<dbReference type="GO" id="GO:0005840">
    <property type="term" value="C:ribosome"/>
    <property type="evidence" value="ECO:0007669"/>
    <property type="project" value="UniProtKB-KW"/>
</dbReference>
<comment type="similarity">
    <text evidence="1">Belongs to the bacterial ribosomal protein bL19 family.</text>
</comment>
<protein>
    <submittedName>
        <fullName evidence="4">Ribosomal protein L19</fullName>
    </submittedName>
</protein>
<dbReference type="InterPro" id="IPR001857">
    <property type="entry name" value="Ribosomal_bL19"/>
</dbReference>
<dbReference type="InterPro" id="IPR008991">
    <property type="entry name" value="Translation_prot_SH3-like_sf"/>
</dbReference>
<name>F2Y9U2_PHYPO</name>
<dbReference type="GO" id="GO:0003735">
    <property type="term" value="F:structural constituent of ribosome"/>
    <property type="evidence" value="ECO:0007669"/>
    <property type="project" value="InterPro"/>
</dbReference>
<dbReference type="GO" id="GO:1990904">
    <property type="term" value="C:ribonucleoprotein complex"/>
    <property type="evidence" value="ECO:0007669"/>
    <property type="project" value="UniProtKB-KW"/>
</dbReference>
<evidence type="ECO:0000256" key="1">
    <source>
        <dbReference type="ARBA" id="ARBA00005781"/>
    </source>
</evidence>
<dbReference type="AlphaFoldDB" id="F2Y9U2"/>
<geneLocation type="mitochondrion" evidence="4"/>
<keyword evidence="2 4" id="KW-0689">Ribosomal protein</keyword>
<organism evidence="4">
    <name type="scientific">Physarum polycephalum</name>
    <name type="common">Many-headed slime mold</name>
    <name type="synonym">Badhamia polycephala</name>
    <dbReference type="NCBI Taxonomy" id="5791"/>
    <lineage>
        <taxon>Eukaryota</taxon>
        <taxon>Amoebozoa</taxon>
        <taxon>Evosea</taxon>
        <taxon>Eumycetozoa</taxon>
        <taxon>Myxogastria</taxon>
        <taxon>Myxogastromycetidae</taxon>
        <taxon>Physariida</taxon>
        <taxon>Physaraceae</taxon>
        <taxon>Physarum</taxon>
    </lineage>
</organism>
<dbReference type="SUPFAM" id="SSF50104">
    <property type="entry name" value="Translation proteins SH3-like domain"/>
    <property type="match status" value="1"/>
</dbReference>
<dbReference type="GO" id="GO:0006412">
    <property type="term" value="P:translation"/>
    <property type="evidence" value="ECO:0007669"/>
    <property type="project" value="InterPro"/>
</dbReference>
<accession>F2Y9U2</accession>
<dbReference type="Pfam" id="PF01245">
    <property type="entry name" value="Ribosomal_L19"/>
    <property type="match status" value="1"/>
</dbReference>
<evidence type="ECO:0000256" key="3">
    <source>
        <dbReference type="ARBA" id="ARBA00023274"/>
    </source>
</evidence>
<gene>
    <name evidence="4" type="primary">rpL19</name>
</gene>
<dbReference type="InterPro" id="IPR038657">
    <property type="entry name" value="Ribosomal_bL19_sf"/>
</dbReference>
<dbReference type="EMBL" id="HQ849415">
    <property type="protein sequence ID" value="ADZ99047.1"/>
    <property type="molecule type" value="mRNA"/>
</dbReference>
<reference evidence="4" key="1">
    <citation type="journal article" date="2011" name="Nucleic Acids Res.">
        <title>Complete characterization of the edited transcriptome of the mitochondrion of Physarum polycephalum using deep sequencing of RNA.</title>
        <authorList>
            <person name="Bundschuh R."/>
            <person name="Altmuller J."/>
            <person name="Becker C."/>
            <person name="Nurnberg P."/>
            <person name="Gott J.M."/>
        </authorList>
    </citation>
    <scope>NUCLEOTIDE SEQUENCE</scope>
    <source>
        <strain evidence="4">M3CVIII</strain>
    </source>
</reference>